<name>A0A367IMW2_RHIAZ</name>
<gene>
    <name evidence="1" type="ORF">CU097_001018</name>
</gene>
<dbReference type="AlphaFoldDB" id="A0A367IMW2"/>
<reference evidence="1 2" key="1">
    <citation type="journal article" date="2018" name="G3 (Bethesda)">
        <title>Phylogenetic and Phylogenomic Definition of Rhizopus Species.</title>
        <authorList>
            <person name="Gryganskyi A.P."/>
            <person name="Golan J."/>
            <person name="Dolatabadi S."/>
            <person name="Mondo S."/>
            <person name="Robb S."/>
            <person name="Idnurm A."/>
            <person name="Muszewska A."/>
            <person name="Steczkiewicz K."/>
            <person name="Masonjones S."/>
            <person name="Liao H.L."/>
            <person name="Gajdeczka M.T."/>
            <person name="Anike F."/>
            <person name="Vuek A."/>
            <person name="Anishchenko I.M."/>
            <person name="Voigt K."/>
            <person name="de Hoog G.S."/>
            <person name="Smith M.E."/>
            <person name="Heitman J."/>
            <person name="Vilgalys R."/>
            <person name="Stajich J.E."/>
        </authorList>
    </citation>
    <scope>NUCLEOTIDE SEQUENCE [LARGE SCALE GENOMIC DNA]</scope>
    <source>
        <strain evidence="1 2">CBS 357.93</strain>
    </source>
</reference>
<sequence>GPQKAADLMADHLMQTLSGTNYPRNGHILIPHCLSTCQPSLACFDLTDCPFDLDEIKS</sequence>
<keyword evidence="2" id="KW-1185">Reference proteome</keyword>
<feature type="non-terminal residue" evidence="1">
    <location>
        <position position="1"/>
    </location>
</feature>
<proteinExistence type="predicted"/>
<comment type="caution">
    <text evidence="1">The sequence shown here is derived from an EMBL/GenBank/DDBJ whole genome shotgun (WGS) entry which is preliminary data.</text>
</comment>
<dbReference type="EMBL" id="PJQL01004786">
    <property type="protein sequence ID" value="RCH78973.1"/>
    <property type="molecule type" value="Genomic_DNA"/>
</dbReference>
<accession>A0A367IMW2</accession>
<protein>
    <submittedName>
        <fullName evidence="1">Uncharacterized protein</fullName>
    </submittedName>
</protein>
<feature type="non-terminal residue" evidence="1">
    <location>
        <position position="58"/>
    </location>
</feature>
<evidence type="ECO:0000313" key="1">
    <source>
        <dbReference type="EMBL" id="RCH78973.1"/>
    </source>
</evidence>
<organism evidence="1 2">
    <name type="scientific">Rhizopus azygosporus</name>
    <name type="common">Rhizopus microsporus var. azygosporus</name>
    <dbReference type="NCBI Taxonomy" id="86630"/>
    <lineage>
        <taxon>Eukaryota</taxon>
        <taxon>Fungi</taxon>
        <taxon>Fungi incertae sedis</taxon>
        <taxon>Mucoromycota</taxon>
        <taxon>Mucoromycotina</taxon>
        <taxon>Mucoromycetes</taxon>
        <taxon>Mucorales</taxon>
        <taxon>Mucorineae</taxon>
        <taxon>Rhizopodaceae</taxon>
        <taxon>Rhizopus</taxon>
    </lineage>
</organism>
<dbReference type="Proteomes" id="UP000252139">
    <property type="component" value="Unassembled WGS sequence"/>
</dbReference>
<evidence type="ECO:0000313" key="2">
    <source>
        <dbReference type="Proteomes" id="UP000252139"/>
    </source>
</evidence>